<dbReference type="Pfam" id="PF00096">
    <property type="entry name" value="zf-C2H2"/>
    <property type="match status" value="6"/>
</dbReference>
<dbReference type="SMART" id="SM00355">
    <property type="entry name" value="ZnF_C2H2"/>
    <property type="match status" value="7"/>
</dbReference>
<evidence type="ECO:0000256" key="7">
    <source>
        <dbReference type="ARBA" id="ARBA00023015"/>
    </source>
</evidence>
<dbReference type="InterPro" id="IPR036236">
    <property type="entry name" value="Znf_C2H2_sf"/>
</dbReference>
<dbReference type="GO" id="GO:0005634">
    <property type="term" value="C:nucleus"/>
    <property type="evidence" value="ECO:0007669"/>
    <property type="project" value="UniProtKB-SubCell"/>
</dbReference>
<feature type="compositionally biased region" description="Polar residues" evidence="12">
    <location>
        <begin position="1246"/>
        <end position="1256"/>
    </location>
</feature>
<feature type="domain" description="C2H2-type" evidence="13">
    <location>
        <begin position="1291"/>
        <end position="1318"/>
    </location>
</feature>
<feature type="region of interest" description="Disordered" evidence="12">
    <location>
        <begin position="162"/>
        <end position="212"/>
    </location>
</feature>
<feature type="domain" description="C2H2-type" evidence="13">
    <location>
        <begin position="322"/>
        <end position="346"/>
    </location>
</feature>
<dbReference type="PANTHER" id="PTHR14196:SF12">
    <property type="entry name" value="ZINC FINGER PROTEIN 208-LIKE"/>
    <property type="match status" value="1"/>
</dbReference>
<name>A0A6P8EZA3_CLUHA</name>
<evidence type="ECO:0000256" key="4">
    <source>
        <dbReference type="ARBA" id="ARBA00022737"/>
    </source>
</evidence>
<dbReference type="PROSITE" id="PS00028">
    <property type="entry name" value="ZINC_FINGER_C2H2_1"/>
    <property type="match status" value="6"/>
</dbReference>
<dbReference type="GO" id="GO:0008270">
    <property type="term" value="F:zinc ion binding"/>
    <property type="evidence" value="ECO:0007669"/>
    <property type="project" value="UniProtKB-KW"/>
</dbReference>
<dbReference type="RefSeq" id="XP_031416207.1">
    <property type="nucleotide sequence ID" value="XM_031560347.2"/>
</dbReference>
<gene>
    <name evidence="15" type="primary">LOC105889414</name>
</gene>
<dbReference type="FunFam" id="3.30.160.60:FF:000358">
    <property type="entry name" value="zinc finger protein 24"/>
    <property type="match status" value="1"/>
</dbReference>
<feature type="region of interest" description="Disordered" evidence="12">
    <location>
        <begin position="965"/>
        <end position="997"/>
    </location>
</feature>
<dbReference type="GO" id="GO:0000977">
    <property type="term" value="F:RNA polymerase II transcription regulatory region sequence-specific DNA binding"/>
    <property type="evidence" value="ECO:0007669"/>
    <property type="project" value="TreeGrafter"/>
</dbReference>
<comment type="subcellular location">
    <subcellularLocation>
        <location evidence="1">Nucleus</location>
    </subcellularLocation>
</comment>
<dbReference type="FunFam" id="3.30.160.60:FF:001498">
    <property type="entry name" value="Zinc finger protein 404"/>
    <property type="match status" value="2"/>
</dbReference>
<evidence type="ECO:0000256" key="5">
    <source>
        <dbReference type="ARBA" id="ARBA00022771"/>
    </source>
</evidence>
<dbReference type="Proteomes" id="UP000515152">
    <property type="component" value="Chromosome 22"/>
</dbReference>
<dbReference type="SUPFAM" id="SSF57667">
    <property type="entry name" value="beta-beta-alpha zinc fingers"/>
    <property type="match status" value="4"/>
</dbReference>
<evidence type="ECO:0000313" key="14">
    <source>
        <dbReference type="Proteomes" id="UP000515152"/>
    </source>
</evidence>
<evidence type="ECO:0000256" key="9">
    <source>
        <dbReference type="ARBA" id="ARBA00023163"/>
    </source>
</evidence>
<dbReference type="KEGG" id="char:105889414"/>
<feature type="domain" description="C2H2-type" evidence="13">
    <location>
        <begin position="743"/>
        <end position="770"/>
    </location>
</feature>
<evidence type="ECO:0000256" key="3">
    <source>
        <dbReference type="ARBA" id="ARBA00022723"/>
    </source>
</evidence>
<comment type="similarity">
    <text evidence="2">Belongs to the krueppel C2H2-type zinc-finger protein family.</text>
</comment>
<proteinExistence type="inferred from homology"/>
<keyword evidence="8" id="KW-0238">DNA-binding</keyword>
<evidence type="ECO:0000259" key="13">
    <source>
        <dbReference type="PROSITE" id="PS50157"/>
    </source>
</evidence>
<dbReference type="PANTHER" id="PTHR14196">
    <property type="entry name" value="ODD-SKIPPED - RELATED"/>
    <property type="match status" value="1"/>
</dbReference>
<dbReference type="FunFam" id="3.30.160.60:FF:001506">
    <property type="entry name" value="Zinc finger protein"/>
    <property type="match status" value="1"/>
</dbReference>
<dbReference type="FunFam" id="3.30.160.60:FF:002716">
    <property type="entry name" value="Zinc finger protein 212"/>
    <property type="match status" value="1"/>
</dbReference>
<evidence type="ECO:0000256" key="1">
    <source>
        <dbReference type="ARBA" id="ARBA00004123"/>
    </source>
</evidence>
<feature type="region of interest" description="Disordered" evidence="12">
    <location>
        <begin position="666"/>
        <end position="695"/>
    </location>
</feature>
<feature type="compositionally biased region" description="Basic and acidic residues" evidence="12">
    <location>
        <begin position="129"/>
        <end position="140"/>
    </location>
</feature>
<feature type="domain" description="C2H2-type" evidence="13">
    <location>
        <begin position="294"/>
        <end position="321"/>
    </location>
</feature>
<keyword evidence="7" id="KW-0805">Transcription regulation</keyword>
<evidence type="ECO:0000256" key="6">
    <source>
        <dbReference type="ARBA" id="ARBA00022833"/>
    </source>
</evidence>
<sequence>MSNCGTYQTQIASIMDVLAKAAVAEIGKVVEDAVVVLRLETCQRQNEIESLKRNLEVVSNELRATRRALVRECINGRSVDFQERDQPVTNRGCGRKGVRVEESRCGETECQSEGQTEEKNATIRVKVKVEREEGHEKQGTHDGTAGGATQNGELAAMDEECGHSWPANEDDDTHTHAMGDPSPPQTHADTLPVSISTETPAPPQRPRLRRWWPNKQLTLLNSGTLLSTHAGTHSHTHPPPAPPSEKTLGALRGGFPSLGFRGFQGGLWGHHRSRGGQWSQRLSQQVWGRGKRRFPCGFCEKSFDRLSHLDRHRRIHTGERPYGCPVCGRRFTQKSSLKGHLRTHRGFSVDASHSSPSLECRQSEEDWDSQYTNPEENHIHVPTHSEDNTHATPTGDTHMLFRHGHELNTHLAEAAGAEMHTHVRDQLGGQGQEQRVTPMEPEMHLTHTEDNDSHHLAQRDDLNVNDLLNDEVNSHRFRHTQRLTHTQDSPSPLTHTHLTHPQDSASLLTHTHEPVGFGELQLQLKAEQEEEQVGQNLHKEGGEYRTRDQEQIESEVSELEFAAVEQSDSLLWADSGVESHCSNSKGVEPVISHSNMQLGLSAVQPSWPHPLSPAHIKQEEEACHLSDPLLDLLANPKAFGTAHTTAQQEVTSQLHAHTFDVKGAGELEESAGGGNRSAHQSDAAVTTRESPPSLSLATEQASLSSLLSQRDKRRFPCMHCGKSFDRLSHLERHQRIHTGERPYGCSVCGRCFTQKSSLKGHQRTHTGERPYRCPRCPLAFATSSARNRHQCTPPQSRLAYACLLNLVKMPNRKTLETQIASVMEILANTAVAEICKIVDSGCVEFRLEMCRRQKEIEALRKKVHCLTRERTSTREARLDSVAPQQRTVGVQIDMDQGFPGDSSPSLECRQSEEDWDSQYTNPAENHIHVPTYSEDNTHATPTGDTHMLFRHGHELNTHLAEADGAEVHTQTSQHTHSSQHRHMRDQLGRQGKKQRVTPMERDMLLTHTKDSNTRYLNHINDLNVNDFLNDDVNLHRLTHRQHLTHSQDPTSTRTHTHLTHAHNPTSLLTHTHTQELVGFSELQLELKAEQEEEQVNQNLHQAQIETGVSELESGEVIQIDSKLWANSGVESHCANSKGAEPVESHTSMQLGLSEVQPSWPHPLSPVHIKEEEETFHLSDPLLDSLANPDASGAGHATAQQEMTSPLHAYSFGLREAVELEESTGHGNSPAHQSGTAVTTREAPPSSLATEQASLSSPRDKRRYPCVHCGKCFDRLSHLERHQRIHTGERPYGCSVCGRRFTQKSNLKGHQRIHTGEKPYRCPHVLPTSSNHNRHQCAPPRNRLAYAW</sequence>
<keyword evidence="10" id="KW-0539">Nucleus</keyword>
<dbReference type="Gene3D" id="3.30.160.60">
    <property type="entry name" value="Classic Zinc Finger"/>
    <property type="match status" value="7"/>
</dbReference>
<feature type="region of interest" description="Disordered" evidence="12">
    <location>
        <begin position="129"/>
        <end position="150"/>
    </location>
</feature>
<keyword evidence="3" id="KW-0479">Metal-binding</keyword>
<dbReference type="GO" id="GO:0000981">
    <property type="term" value="F:DNA-binding transcription factor activity, RNA polymerase II-specific"/>
    <property type="evidence" value="ECO:0007669"/>
    <property type="project" value="TreeGrafter"/>
</dbReference>
<feature type="compositionally biased region" description="Polar residues" evidence="12">
    <location>
        <begin position="1224"/>
        <end position="1238"/>
    </location>
</feature>
<dbReference type="InterPro" id="IPR013087">
    <property type="entry name" value="Znf_C2H2_type"/>
</dbReference>
<keyword evidence="14" id="KW-1185">Reference proteome</keyword>
<feature type="compositionally biased region" description="Polar residues" evidence="12">
    <location>
        <begin position="677"/>
        <end position="695"/>
    </location>
</feature>
<keyword evidence="9" id="KW-0804">Transcription</keyword>
<keyword evidence="5 11" id="KW-0863">Zinc-finger</keyword>
<dbReference type="InterPro" id="IPR050717">
    <property type="entry name" value="C2H2-ZF_Transcription_Reg"/>
</dbReference>
<accession>A0A6P8EZA3</accession>
<reference evidence="15" key="1">
    <citation type="submission" date="2025-08" db="UniProtKB">
        <authorList>
            <consortium name="RefSeq"/>
        </authorList>
    </citation>
    <scope>IDENTIFICATION</scope>
</reference>
<dbReference type="OrthoDB" id="6077919at2759"/>
<keyword evidence="4" id="KW-0677">Repeat</keyword>
<feature type="region of interest" description="Disordered" evidence="12">
    <location>
        <begin position="1220"/>
        <end position="1260"/>
    </location>
</feature>
<evidence type="ECO:0000256" key="10">
    <source>
        <dbReference type="ARBA" id="ARBA00023242"/>
    </source>
</evidence>
<keyword evidence="6" id="KW-0862">Zinc</keyword>
<protein>
    <submittedName>
        <fullName evidence="15">Zinc finger protein Xfin-like</fullName>
    </submittedName>
</protein>
<dbReference type="GeneID" id="105889414"/>
<evidence type="ECO:0000256" key="2">
    <source>
        <dbReference type="ARBA" id="ARBA00006991"/>
    </source>
</evidence>
<evidence type="ECO:0000256" key="8">
    <source>
        <dbReference type="ARBA" id="ARBA00023125"/>
    </source>
</evidence>
<dbReference type="FunFam" id="3.30.160.60:FF:000744">
    <property type="entry name" value="zinc finger E-box-binding homeobox 1"/>
    <property type="match status" value="1"/>
</dbReference>
<evidence type="ECO:0000256" key="12">
    <source>
        <dbReference type="SAM" id="MobiDB-lite"/>
    </source>
</evidence>
<feature type="domain" description="C2H2-type" evidence="13">
    <location>
        <begin position="1263"/>
        <end position="1290"/>
    </location>
</feature>
<evidence type="ECO:0000313" key="15">
    <source>
        <dbReference type="RefSeq" id="XP_031416207.1"/>
    </source>
</evidence>
<feature type="compositionally biased region" description="Polar residues" evidence="12">
    <location>
        <begin position="185"/>
        <end position="199"/>
    </location>
</feature>
<dbReference type="PROSITE" id="PS50157">
    <property type="entry name" value="ZINC_FINGER_C2H2_2"/>
    <property type="match status" value="6"/>
</dbReference>
<organism evidence="14 15">
    <name type="scientific">Clupea harengus</name>
    <name type="common">Atlantic herring</name>
    <dbReference type="NCBI Taxonomy" id="7950"/>
    <lineage>
        <taxon>Eukaryota</taxon>
        <taxon>Metazoa</taxon>
        <taxon>Chordata</taxon>
        <taxon>Craniata</taxon>
        <taxon>Vertebrata</taxon>
        <taxon>Euteleostomi</taxon>
        <taxon>Actinopterygii</taxon>
        <taxon>Neopterygii</taxon>
        <taxon>Teleostei</taxon>
        <taxon>Clupei</taxon>
        <taxon>Clupeiformes</taxon>
        <taxon>Clupeoidei</taxon>
        <taxon>Clupeidae</taxon>
        <taxon>Clupea</taxon>
    </lineage>
</organism>
<feature type="domain" description="C2H2-type" evidence="13">
    <location>
        <begin position="715"/>
        <end position="742"/>
    </location>
</feature>
<evidence type="ECO:0000256" key="11">
    <source>
        <dbReference type="PROSITE-ProRule" id="PRU00042"/>
    </source>
</evidence>